<dbReference type="EMBL" id="GBXM01077717">
    <property type="protein sequence ID" value="JAH30860.1"/>
    <property type="molecule type" value="Transcribed_RNA"/>
</dbReference>
<organism evidence="1">
    <name type="scientific">Anguilla anguilla</name>
    <name type="common">European freshwater eel</name>
    <name type="synonym">Muraena anguilla</name>
    <dbReference type="NCBI Taxonomy" id="7936"/>
    <lineage>
        <taxon>Eukaryota</taxon>
        <taxon>Metazoa</taxon>
        <taxon>Chordata</taxon>
        <taxon>Craniata</taxon>
        <taxon>Vertebrata</taxon>
        <taxon>Euteleostomi</taxon>
        <taxon>Actinopterygii</taxon>
        <taxon>Neopterygii</taxon>
        <taxon>Teleostei</taxon>
        <taxon>Anguilliformes</taxon>
        <taxon>Anguillidae</taxon>
        <taxon>Anguilla</taxon>
    </lineage>
</organism>
<sequence>MGSPYHLTDSGFLQVTDIIRVLQVKLQERK</sequence>
<reference evidence="1" key="1">
    <citation type="submission" date="2014-11" db="EMBL/GenBank/DDBJ databases">
        <authorList>
            <person name="Amaro Gonzalez C."/>
        </authorList>
    </citation>
    <scope>NUCLEOTIDE SEQUENCE</scope>
</reference>
<evidence type="ECO:0000313" key="1">
    <source>
        <dbReference type="EMBL" id="JAH30860.1"/>
    </source>
</evidence>
<name>A0A0E9RR67_ANGAN</name>
<reference evidence="1" key="2">
    <citation type="journal article" date="2015" name="Fish Shellfish Immunol.">
        <title>Early steps in the European eel (Anguilla anguilla)-Vibrio vulnificus interaction in the gills: Role of the RtxA13 toxin.</title>
        <authorList>
            <person name="Callol A."/>
            <person name="Pajuelo D."/>
            <person name="Ebbesson L."/>
            <person name="Teles M."/>
            <person name="MacKenzie S."/>
            <person name="Amaro C."/>
        </authorList>
    </citation>
    <scope>NUCLEOTIDE SEQUENCE</scope>
</reference>
<protein>
    <submittedName>
        <fullName evidence="1">Uncharacterized protein</fullName>
    </submittedName>
</protein>
<dbReference type="AlphaFoldDB" id="A0A0E9RR67"/>
<proteinExistence type="predicted"/>
<accession>A0A0E9RR67</accession>